<dbReference type="SUPFAM" id="SSF54523">
    <property type="entry name" value="Pili subunits"/>
    <property type="match status" value="1"/>
</dbReference>
<dbReference type="InterPro" id="IPR011453">
    <property type="entry name" value="DUF1559"/>
</dbReference>
<dbReference type="PANTHER" id="PTHR30093">
    <property type="entry name" value="GENERAL SECRETION PATHWAY PROTEIN G"/>
    <property type="match status" value="1"/>
</dbReference>
<evidence type="ECO:0000259" key="1">
    <source>
        <dbReference type="Pfam" id="PF07596"/>
    </source>
</evidence>
<dbReference type="PANTHER" id="PTHR30093:SF2">
    <property type="entry name" value="TYPE II SECRETION SYSTEM PROTEIN H"/>
    <property type="match status" value="1"/>
</dbReference>
<comment type="caution">
    <text evidence="2">The sequence shown here is derived from an EMBL/GenBank/DDBJ whole genome shotgun (WGS) entry which is preliminary data.</text>
</comment>
<accession>A0A5C5VHS7</accession>
<feature type="domain" description="DUF1559" evidence="1">
    <location>
        <begin position="50"/>
        <end position="165"/>
    </location>
</feature>
<gene>
    <name evidence="2" type="ORF">KOR34_21790</name>
</gene>
<organism evidence="2 3">
    <name type="scientific">Posidoniimonas corsicana</name>
    <dbReference type="NCBI Taxonomy" id="1938618"/>
    <lineage>
        <taxon>Bacteria</taxon>
        <taxon>Pseudomonadati</taxon>
        <taxon>Planctomycetota</taxon>
        <taxon>Planctomycetia</taxon>
        <taxon>Pirellulales</taxon>
        <taxon>Lacipirellulaceae</taxon>
        <taxon>Posidoniimonas</taxon>
    </lineage>
</organism>
<dbReference type="OrthoDB" id="285651at2"/>
<sequence>MTDENPYESAKSAPPEAASGRAMAFVGKVALAIVALLLLAALLLPATRSATGAAHRNHCLSQLKQLTLAMANYEAVHGTLPPAYTVDAEGNKLHSWRTLLLPYLEMQPLYESIDLTKPWDDPANQHAREASIDVYNCPSAVHDEGMTTYVVVTGKGMAFDGPTPTKLSDVKDLESETLAIVDVNGKRAVHWMSPDDITLEQLEVFWTEEHGHHPGVVQAAFIDGRARALSQQMPLLQLRAMLTIAGGETIGEE</sequence>
<dbReference type="Proteomes" id="UP000316714">
    <property type="component" value="Unassembled WGS sequence"/>
</dbReference>
<name>A0A5C5VHS7_9BACT</name>
<dbReference type="RefSeq" id="WP_146564579.1">
    <property type="nucleotide sequence ID" value="NZ_SIHJ01000001.1"/>
</dbReference>
<keyword evidence="3" id="KW-1185">Reference proteome</keyword>
<proteinExistence type="predicted"/>
<protein>
    <recommendedName>
        <fullName evidence="1">DUF1559 domain-containing protein</fullName>
    </recommendedName>
</protein>
<dbReference type="InterPro" id="IPR045584">
    <property type="entry name" value="Pilin-like"/>
</dbReference>
<dbReference type="AlphaFoldDB" id="A0A5C5VHS7"/>
<dbReference type="Pfam" id="PF07596">
    <property type="entry name" value="SBP_bac_10"/>
    <property type="match status" value="1"/>
</dbReference>
<reference evidence="2 3" key="1">
    <citation type="submission" date="2019-02" db="EMBL/GenBank/DDBJ databases">
        <title>Deep-cultivation of Planctomycetes and their phenomic and genomic characterization uncovers novel biology.</title>
        <authorList>
            <person name="Wiegand S."/>
            <person name="Jogler M."/>
            <person name="Boedeker C."/>
            <person name="Pinto D."/>
            <person name="Vollmers J."/>
            <person name="Rivas-Marin E."/>
            <person name="Kohn T."/>
            <person name="Peeters S.H."/>
            <person name="Heuer A."/>
            <person name="Rast P."/>
            <person name="Oberbeckmann S."/>
            <person name="Bunk B."/>
            <person name="Jeske O."/>
            <person name="Meyerdierks A."/>
            <person name="Storesund J.E."/>
            <person name="Kallscheuer N."/>
            <person name="Luecker S."/>
            <person name="Lage O.M."/>
            <person name="Pohl T."/>
            <person name="Merkel B.J."/>
            <person name="Hornburger P."/>
            <person name="Mueller R.-W."/>
            <person name="Bruemmer F."/>
            <person name="Labrenz M."/>
            <person name="Spormann A.M."/>
            <person name="Op Den Camp H."/>
            <person name="Overmann J."/>
            <person name="Amann R."/>
            <person name="Jetten M.S.M."/>
            <person name="Mascher T."/>
            <person name="Medema M.H."/>
            <person name="Devos D.P."/>
            <person name="Kaster A.-K."/>
            <person name="Ovreas L."/>
            <person name="Rohde M."/>
            <person name="Galperin M.Y."/>
            <person name="Jogler C."/>
        </authorList>
    </citation>
    <scope>NUCLEOTIDE SEQUENCE [LARGE SCALE GENOMIC DNA]</scope>
    <source>
        <strain evidence="2 3">KOR34</strain>
    </source>
</reference>
<dbReference type="EMBL" id="SIHJ01000001">
    <property type="protein sequence ID" value="TWT37232.1"/>
    <property type="molecule type" value="Genomic_DNA"/>
</dbReference>
<evidence type="ECO:0000313" key="2">
    <source>
        <dbReference type="EMBL" id="TWT37232.1"/>
    </source>
</evidence>
<evidence type="ECO:0000313" key="3">
    <source>
        <dbReference type="Proteomes" id="UP000316714"/>
    </source>
</evidence>